<reference evidence="7 8" key="1">
    <citation type="submission" date="2018-07" db="EMBL/GenBank/DDBJ databases">
        <authorList>
            <person name="Peeters C."/>
        </authorList>
    </citation>
    <scope>NUCLEOTIDE SEQUENCE [LARGE SCALE GENOMIC DNA]</scope>
    <source>
        <strain evidence="7 8">LMG 3411</strain>
    </source>
</reference>
<dbReference type="InterPro" id="IPR006140">
    <property type="entry name" value="D-isomer_DH_NAD-bd"/>
</dbReference>
<keyword evidence="2 4" id="KW-0560">Oxidoreductase</keyword>
<accession>A0A446CHV8</accession>
<dbReference type="OrthoDB" id="9805416at2"/>
<dbReference type="FunFam" id="3.40.50.720:FF:000213">
    <property type="entry name" value="Putative 2-hydroxyacid dehydrogenase"/>
    <property type="match status" value="1"/>
</dbReference>
<dbReference type="Gene3D" id="3.40.50.720">
    <property type="entry name" value="NAD(P)-binding Rossmann-like Domain"/>
    <property type="match status" value="2"/>
</dbReference>
<evidence type="ECO:0000256" key="1">
    <source>
        <dbReference type="ARBA" id="ARBA00022857"/>
    </source>
</evidence>
<proteinExistence type="inferred from homology"/>
<sequence length="316" mass="33611">MHPPDRPCRLLAIGPLPPGLHASLRERYQLVALWEQPDPGAYLREHRGRFDGGVTMSRHGCTDAMFACFPGGVLGCFGVGYESVDLEAARRHRVQVSTTPDVLNDCVADLAFALVLAVARQIPAADRHVQAGRWPTAAYPLATRVSGKRLGIVGLGRIGQAIARRASGFDMALRYHGRAPKPGAGLEFEPDLGALARWSDFLVLSCPGGAATRRLVSAGVLDALGPEGYLINISRGSVVDEAALAQAIAQGRIAGAGLDVYADEPKVPAALLGRDNVVTLPHIAASTRETRHAMERLVLDNLHAYFETGAVLTPPA</sequence>
<dbReference type="EMBL" id="UFQB01000012">
    <property type="protein sequence ID" value="SSW67460.1"/>
    <property type="molecule type" value="Genomic_DNA"/>
</dbReference>
<evidence type="ECO:0000259" key="6">
    <source>
        <dbReference type="Pfam" id="PF02826"/>
    </source>
</evidence>
<name>A0A446CHV8_9BURK</name>
<dbReference type="SUPFAM" id="SSF51735">
    <property type="entry name" value="NAD(P)-binding Rossmann-fold domains"/>
    <property type="match status" value="1"/>
</dbReference>
<evidence type="ECO:0000259" key="5">
    <source>
        <dbReference type="Pfam" id="PF00389"/>
    </source>
</evidence>
<dbReference type="GO" id="GO:0008873">
    <property type="term" value="F:gluconate 2-dehydrogenase activity"/>
    <property type="evidence" value="ECO:0007669"/>
    <property type="project" value="UniProtKB-EC"/>
</dbReference>
<evidence type="ECO:0000256" key="3">
    <source>
        <dbReference type="ARBA" id="ARBA00023027"/>
    </source>
</evidence>
<evidence type="ECO:0000313" key="8">
    <source>
        <dbReference type="Proteomes" id="UP000289184"/>
    </source>
</evidence>
<dbReference type="SUPFAM" id="SSF52283">
    <property type="entry name" value="Formate/glycerate dehydrogenase catalytic domain-like"/>
    <property type="match status" value="1"/>
</dbReference>
<dbReference type="GO" id="GO:0030267">
    <property type="term" value="F:glyoxylate reductase (NADPH) activity"/>
    <property type="evidence" value="ECO:0007669"/>
    <property type="project" value="TreeGrafter"/>
</dbReference>
<evidence type="ECO:0000256" key="2">
    <source>
        <dbReference type="ARBA" id="ARBA00023002"/>
    </source>
</evidence>
<dbReference type="PANTHER" id="PTHR10996:SF178">
    <property type="entry name" value="2-HYDROXYACID DEHYDROGENASE YGL185C-RELATED"/>
    <property type="match status" value="1"/>
</dbReference>
<dbReference type="EC" id="1.1.1.215" evidence="7"/>
<feature type="domain" description="D-isomer specific 2-hydroxyacid dehydrogenase catalytic" evidence="5">
    <location>
        <begin position="22"/>
        <end position="311"/>
    </location>
</feature>
<dbReference type="CDD" id="cd12156">
    <property type="entry name" value="HPPR"/>
    <property type="match status" value="1"/>
</dbReference>
<dbReference type="InterPro" id="IPR050223">
    <property type="entry name" value="D-isomer_2-hydroxyacid_DH"/>
</dbReference>
<keyword evidence="3" id="KW-0520">NAD</keyword>
<gene>
    <name evidence="7" type="ORF">AGI3411_03123</name>
</gene>
<dbReference type="GO" id="GO:0016618">
    <property type="term" value="F:hydroxypyruvate reductase [NAD(P)H] activity"/>
    <property type="evidence" value="ECO:0007669"/>
    <property type="project" value="TreeGrafter"/>
</dbReference>
<dbReference type="GO" id="GO:0051287">
    <property type="term" value="F:NAD binding"/>
    <property type="evidence" value="ECO:0007669"/>
    <property type="project" value="InterPro"/>
</dbReference>
<keyword evidence="1" id="KW-0521">NADP</keyword>
<evidence type="ECO:0000313" key="7">
    <source>
        <dbReference type="EMBL" id="SSW67460.1"/>
    </source>
</evidence>
<dbReference type="Proteomes" id="UP000289184">
    <property type="component" value="Unassembled WGS sequence"/>
</dbReference>
<feature type="domain" description="D-isomer specific 2-hydroxyacid dehydrogenase NAD-binding" evidence="6">
    <location>
        <begin position="112"/>
        <end position="284"/>
    </location>
</feature>
<dbReference type="InterPro" id="IPR036291">
    <property type="entry name" value="NAD(P)-bd_dom_sf"/>
</dbReference>
<dbReference type="Pfam" id="PF02826">
    <property type="entry name" value="2-Hacid_dh_C"/>
    <property type="match status" value="1"/>
</dbReference>
<organism evidence="7 8">
    <name type="scientific">Achromobacter agilis</name>
    <dbReference type="NCBI Taxonomy" id="1353888"/>
    <lineage>
        <taxon>Bacteria</taxon>
        <taxon>Pseudomonadati</taxon>
        <taxon>Pseudomonadota</taxon>
        <taxon>Betaproteobacteria</taxon>
        <taxon>Burkholderiales</taxon>
        <taxon>Alcaligenaceae</taxon>
        <taxon>Achromobacter</taxon>
    </lineage>
</organism>
<comment type="similarity">
    <text evidence="4">Belongs to the D-isomer specific 2-hydroxyacid dehydrogenase family.</text>
</comment>
<dbReference type="Pfam" id="PF00389">
    <property type="entry name" value="2-Hacid_dh"/>
    <property type="match status" value="1"/>
</dbReference>
<keyword evidence="8" id="KW-1185">Reference proteome</keyword>
<dbReference type="GO" id="GO:0005829">
    <property type="term" value="C:cytosol"/>
    <property type="evidence" value="ECO:0007669"/>
    <property type="project" value="TreeGrafter"/>
</dbReference>
<dbReference type="RefSeq" id="WP_129528302.1">
    <property type="nucleotide sequence ID" value="NZ_UFQB01000012.1"/>
</dbReference>
<dbReference type="InterPro" id="IPR006139">
    <property type="entry name" value="D-isomer_2_OHA_DH_cat_dom"/>
</dbReference>
<protein>
    <submittedName>
        <fullName evidence="7">2-ketogluconate reductase</fullName>
        <ecNumber evidence="7">1.1.1.215</ecNumber>
    </submittedName>
</protein>
<dbReference type="AlphaFoldDB" id="A0A446CHV8"/>
<dbReference type="PANTHER" id="PTHR10996">
    <property type="entry name" value="2-HYDROXYACID DEHYDROGENASE-RELATED"/>
    <property type="match status" value="1"/>
</dbReference>
<evidence type="ECO:0000256" key="4">
    <source>
        <dbReference type="RuleBase" id="RU003719"/>
    </source>
</evidence>